<proteinExistence type="predicted"/>
<dbReference type="PRINTS" id="PR01590">
    <property type="entry name" value="HTHFIS"/>
</dbReference>
<dbReference type="InterPro" id="IPR009057">
    <property type="entry name" value="Homeodomain-like_sf"/>
</dbReference>
<gene>
    <name evidence="7" type="ordered locus">Hoch_0400</name>
</gene>
<dbReference type="InterPro" id="IPR025662">
    <property type="entry name" value="Sigma_54_int_dom_ATP-bd_1"/>
</dbReference>
<dbReference type="STRING" id="502025.Hoch_0400"/>
<dbReference type="InterPro" id="IPR025944">
    <property type="entry name" value="Sigma_54_int_dom_CS"/>
</dbReference>
<keyword evidence="5" id="KW-0804">Transcription</keyword>
<protein>
    <submittedName>
        <fullName evidence="7">Sigma54 specific transcriptional regulator, Fis family</fullName>
    </submittedName>
</protein>
<keyword evidence="2" id="KW-0067">ATP-binding</keyword>
<dbReference type="InterPro" id="IPR002078">
    <property type="entry name" value="Sigma_54_int"/>
</dbReference>
<keyword evidence="3" id="KW-0805">Transcription regulation</keyword>
<evidence type="ECO:0000256" key="4">
    <source>
        <dbReference type="ARBA" id="ARBA00023125"/>
    </source>
</evidence>
<dbReference type="SUPFAM" id="SSF46689">
    <property type="entry name" value="Homeodomain-like"/>
    <property type="match status" value="1"/>
</dbReference>
<dbReference type="Gene3D" id="3.40.50.300">
    <property type="entry name" value="P-loop containing nucleotide triphosphate hydrolases"/>
    <property type="match status" value="1"/>
</dbReference>
<evidence type="ECO:0000256" key="2">
    <source>
        <dbReference type="ARBA" id="ARBA00022840"/>
    </source>
</evidence>
<dbReference type="InterPro" id="IPR027417">
    <property type="entry name" value="P-loop_NTPase"/>
</dbReference>
<dbReference type="HOGENOM" id="CLU_000445_0_7_7"/>
<evidence type="ECO:0000259" key="6">
    <source>
        <dbReference type="PROSITE" id="PS50045"/>
    </source>
</evidence>
<evidence type="ECO:0000313" key="7">
    <source>
        <dbReference type="EMBL" id="ACY13041.1"/>
    </source>
</evidence>
<dbReference type="GO" id="GO:0005524">
    <property type="term" value="F:ATP binding"/>
    <property type="evidence" value="ECO:0007669"/>
    <property type="project" value="UniProtKB-KW"/>
</dbReference>
<dbReference type="PROSITE" id="PS00688">
    <property type="entry name" value="SIGMA54_INTERACT_3"/>
    <property type="match status" value="1"/>
</dbReference>
<dbReference type="Gene3D" id="1.10.8.60">
    <property type="match status" value="1"/>
</dbReference>
<reference evidence="7 8" key="1">
    <citation type="journal article" date="2010" name="Stand. Genomic Sci.">
        <title>Complete genome sequence of Haliangium ochraceum type strain (SMP-2).</title>
        <authorList>
            <consortium name="US DOE Joint Genome Institute (JGI-PGF)"/>
            <person name="Ivanova N."/>
            <person name="Daum C."/>
            <person name="Lang E."/>
            <person name="Abt B."/>
            <person name="Kopitz M."/>
            <person name="Saunders E."/>
            <person name="Lapidus A."/>
            <person name="Lucas S."/>
            <person name="Glavina Del Rio T."/>
            <person name="Nolan M."/>
            <person name="Tice H."/>
            <person name="Copeland A."/>
            <person name="Cheng J.F."/>
            <person name="Chen F."/>
            <person name="Bruce D."/>
            <person name="Goodwin L."/>
            <person name="Pitluck S."/>
            <person name="Mavromatis K."/>
            <person name="Pati A."/>
            <person name="Mikhailova N."/>
            <person name="Chen A."/>
            <person name="Palaniappan K."/>
            <person name="Land M."/>
            <person name="Hauser L."/>
            <person name="Chang Y.J."/>
            <person name="Jeffries C.D."/>
            <person name="Detter J.C."/>
            <person name="Brettin T."/>
            <person name="Rohde M."/>
            <person name="Goker M."/>
            <person name="Bristow J."/>
            <person name="Markowitz V."/>
            <person name="Eisen J.A."/>
            <person name="Hugenholtz P."/>
            <person name="Kyrpides N.C."/>
            <person name="Klenk H.P."/>
        </authorList>
    </citation>
    <scope>NUCLEOTIDE SEQUENCE [LARGE SCALE GENOMIC DNA]</scope>
    <source>
        <strain evidence="8">DSM 14365 / CIP 107738 / JCM 11303 / AJ 13395 / SMP-2</strain>
    </source>
</reference>
<dbReference type="KEGG" id="hoh:Hoch_0400"/>
<dbReference type="PANTHER" id="PTHR32071">
    <property type="entry name" value="TRANSCRIPTIONAL REGULATORY PROTEIN"/>
    <property type="match status" value="1"/>
</dbReference>
<keyword evidence="1" id="KW-0547">Nucleotide-binding</keyword>
<dbReference type="InterPro" id="IPR025943">
    <property type="entry name" value="Sigma_54_int_dom_ATP-bd_2"/>
</dbReference>
<accession>D0LJ12</accession>
<evidence type="ECO:0000256" key="5">
    <source>
        <dbReference type="ARBA" id="ARBA00023163"/>
    </source>
</evidence>
<feature type="domain" description="Sigma-54 factor interaction" evidence="6">
    <location>
        <begin position="123"/>
        <end position="373"/>
    </location>
</feature>
<keyword evidence="4" id="KW-0238">DNA-binding</keyword>
<dbReference type="PROSITE" id="PS00676">
    <property type="entry name" value="SIGMA54_INTERACT_2"/>
    <property type="match status" value="1"/>
</dbReference>
<name>D0LJ12_HALO1</name>
<dbReference type="AlphaFoldDB" id="D0LJ12"/>
<dbReference type="PROSITE" id="PS00675">
    <property type="entry name" value="SIGMA54_INTERACT_1"/>
    <property type="match status" value="1"/>
</dbReference>
<evidence type="ECO:0000256" key="1">
    <source>
        <dbReference type="ARBA" id="ARBA00022741"/>
    </source>
</evidence>
<sequence>MYHRGMSRETDPGRAVADVIDAYQGNPFDLEPTRWQAADEALAAINPARCLARLLRQGEVERAKLLLLALGHRRACEHPDAPERVFDDALLPPSVRRRLPRPVGDYLRVVMAAGRCYRALSGIRGVSPGIRAARRATWAACFGNSLRHALDLEQVIRDHDILILGETGTGKELFGHTIQVATPGPADGGPAPSAAINAAALPETLVESELFGHAKGAFTGATESRMGRLRSADGGSFFLDEVGDLPSTTQVKLLRVIETNEVFALGSDTPHTVELRYVAATHKDLESLVAERGFRRDLFERLAGNIIRIPPLRERPEDLRAIALPFVQRYLGASSLDAQLARIEAWIDSPEARGYTWPGNVRELQNALRNLLLGLPAKLGDKEREPVPLAAKAALVSRDVAAASAVPRVGDAEQDSEGIPAALRNAAMSMQAVGYWYLRRVVEHARGNLSRAARILGVDRSTVRRRMRDEE</sequence>
<dbReference type="Gene3D" id="1.10.10.60">
    <property type="entry name" value="Homeodomain-like"/>
    <property type="match status" value="1"/>
</dbReference>
<dbReference type="EMBL" id="CP001804">
    <property type="protein sequence ID" value="ACY13041.1"/>
    <property type="molecule type" value="Genomic_DNA"/>
</dbReference>
<dbReference type="SUPFAM" id="SSF52540">
    <property type="entry name" value="P-loop containing nucleoside triphosphate hydrolases"/>
    <property type="match status" value="1"/>
</dbReference>
<dbReference type="CDD" id="cd00009">
    <property type="entry name" value="AAA"/>
    <property type="match status" value="1"/>
</dbReference>
<keyword evidence="8" id="KW-1185">Reference proteome</keyword>
<organism evidence="7 8">
    <name type="scientific">Haliangium ochraceum (strain DSM 14365 / JCM 11303 / SMP-2)</name>
    <dbReference type="NCBI Taxonomy" id="502025"/>
    <lineage>
        <taxon>Bacteria</taxon>
        <taxon>Pseudomonadati</taxon>
        <taxon>Myxococcota</taxon>
        <taxon>Polyangia</taxon>
        <taxon>Haliangiales</taxon>
        <taxon>Kofleriaceae</taxon>
        <taxon>Haliangium</taxon>
    </lineage>
</organism>
<evidence type="ECO:0000313" key="8">
    <source>
        <dbReference type="Proteomes" id="UP000001880"/>
    </source>
</evidence>
<dbReference type="Pfam" id="PF00158">
    <property type="entry name" value="Sigma54_activat"/>
    <property type="match status" value="1"/>
</dbReference>
<dbReference type="Pfam" id="PF02954">
    <property type="entry name" value="HTH_8"/>
    <property type="match status" value="1"/>
</dbReference>
<dbReference type="GO" id="GO:0043565">
    <property type="term" value="F:sequence-specific DNA binding"/>
    <property type="evidence" value="ECO:0007669"/>
    <property type="project" value="InterPro"/>
</dbReference>
<dbReference type="Proteomes" id="UP000001880">
    <property type="component" value="Chromosome"/>
</dbReference>
<dbReference type="eggNOG" id="COG3829">
    <property type="taxonomic scope" value="Bacteria"/>
</dbReference>
<dbReference type="PROSITE" id="PS50045">
    <property type="entry name" value="SIGMA54_INTERACT_4"/>
    <property type="match status" value="1"/>
</dbReference>
<evidence type="ECO:0000256" key="3">
    <source>
        <dbReference type="ARBA" id="ARBA00023015"/>
    </source>
</evidence>
<dbReference type="InterPro" id="IPR002197">
    <property type="entry name" value="HTH_Fis"/>
</dbReference>
<dbReference type="GO" id="GO:0006355">
    <property type="term" value="P:regulation of DNA-templated transcription"/>
    <property type="evidence" value="ECO:0007669"/>
    <property type="project" value="InterPro"/>
</dbReference>